<feature type="transmembrane region" description="Helical" evidence="15">
    <location>
        <begin position="99"/>
        <end position="118"/>
    </location>
</feature>
<dbReference type="PANTHER" id="PTHR23503:SF54">
    <property type="entry name" value="MAJOR FACILITATOR SUPERFAMILY (MFS) PROFILE DOMAIN-CONTAINING PROTEIN"/>
    <property type="match status" value="1"/>
</dbReference>
<dbReference type="GO" id="GO:0055056">
    <property type="term" value="F:D-glucose transmembrane transporter activity"/>
    <property type="evidence" value="ECO:0007669"/>
    <property type="project" value="TreeGrafter"/>
</dbReference>
<reference evidence="17 18" key="1">
    <citation type="journal article" date="2011" name="Genome Biol. Evol.">
        <title>Integration of the genetic map and genome assembly of fugu facilitates insights into distinct features of genome evolution in teleosts and mammals.</title>
        <authorList>
            <person name="Kai W."/>
            <person name="Kikuchi K."/>
            <person name="Tohari S."/>
            <person name="Chew A.K."/>
            <person name="Tay A."/>
            <person name="Fujiwara A."/>
            <person name="Hosoya S."/>
            <person name="Suetake H."/>
            <person name="Naruse K."/>
            <person name="Brenner S."/>
            <person name="Suzuki Y."/>
            <person name="Venkatesh B."/>
        </authorList>
    </citation>
    <scope>NUCLEOTIDE SEQUENCE [LARGE SCALE GENOMIC DNA]</scope>
</reference>
<reference evidence="17" key="3">
    <citation type="submission" date="2025-09" db="UniProtKB">
        <authorList>
            <consortium name="Ensembl"/>
        </authorList>
    </citation>
    <scope>IDENTIFICATION</scope>
</reference>
<protein>
    <recommendedName>
        <fullName evidence="5">Solute carrier family 2, facilitated glucose transporter member 5</fullName>
    </recommendedName>
    <alternativeName>
        <fullName evidence="13">Fructose transporter</fullName>
    </alternativeName>
    <alternativeName>
        <fullName evidence="12">Glucose transporter type 5, small intestine</fullName>
    </alternativeName>
</protein>
<evidence type="ECO:0000256" key="14">
    <source>
        <dbReference type="RuleBase" id="RU003346"/>
    </source>
</evidence>
<dbReference type="FunFam" id="1.20.1250.20:FF:001511">
    <property type="entry name" value="Solute carrier family 2, facilitated glucose transporter member 5"/>
    <property type="match status" value="1"/>
</dbReference>
<keyword evidence="11 15" id="KW-0472">Membrane</keyword>
<evidence type="ECO:0000256" key="11">
    <source>
        <dbReference type="ARBA" id="ARBA00023136"/>
    </source>
</evidence>
<evidence type="ECO:0000256" key="2">
    <source>
        <dbReference type="ARBA" id="ARBA00004135"/>
    </source>
</evidence>
<evidence type="ECO:0000256" key="8">
    <source>
        <dbReference type="ARBA" id="ARBA00022597"/>
    </source>
</evidence>
<dbReference type="GO" id="GO:0070837">
    <property type="term" value="P:dehydroascorbic acid transport"/>
    <property type="evidence" value="ECO:0007669"/>
    <property type="project" value="TreeGrafter"/>
</dbReference>
<dbReference type="Gene3D" id="1.20.1250.20">
    <property type="entry name" value="MFS general substrate transporter like domains"/>
    <property type="match status" value="1"/>
</dbReference>
<accession>H2TBT6</accession>
<reference evidence="17" key="2">
    <citation type="submission" date="2025-08" db="UniProtKB">
        <authorList>
            <consortium name="Ensembl"/>
        </authorList>
    </citation>
    <scope>IDENTIFICATION</scope>
</reference>
<dbReference type="SUPFAM" id="SSF103473">
    <property type="entry name" value="MFS general substrate transporter"/>
    <property type="match status" value="1"/>
</dbReference>
<evidence type="ECO:0000313" key="17">
    <source>
        <dbReference type="Ensembl" id="ENSTRUP00000022128.3"/>
    </source>
</evidence>
<evidence type="ECO:0000256" key="7">
    <source>
        <dbReference type="ARBA" id="ARBA00022475"/>
    </source>
</evidence>
<dbReference type="PROSITE" id="PS00217">
    <property type="entry name" value="SUGAR_TRANSPORT_2"/>
    <property type="match status" value="1"/>
</dbReference>
<feature type="transmembrane region" description="Helical" evidence="15">
    <location>
        <begin position="7"/>
        <end position="31"/>
    </location>
</feature>
<evidence type="ECO:0000256" key="10">
    <source>
        <dbReference type="ARBA" id="ARBA00022989"/>
    </source>
</evidence>
<dbReference type="Proteomes" id="UP000005226">
    <property type="component" value="Chromosome 6"/>
</dbReference>
<dbReference type="Pfam" id="PF00083">
    <property type="entry name" value="Sugar_tr"/>
    <property type="match status" value="1"/>
</dbReference>
<dbReference type="OMA" id="GIWFLDE"/>
<feature type="transmembrane region" description="Helical" evidence="15">
    <location>
        <begin position="130"/>
        <end position="148"/>
    </location>
</feature>
<dbReference type="GO" id="GO:0046323">
    <property type="term" value="P:D-glucose import"/>
    <property type="evidence" value="ECO:0007669"/>
    <property type="project" value="TreeGrafter"/>
</dbReference>
<evidence type="ECO:0000256" key="6">
    <source>
        <dbReference type="ARBA" id="ARBA00022448"/>
    </source>
</evidence>
<dbReference type="Ensembl" id="ENSTRUT00000022218.3">
    <property type="protein sequence ID" value="ENSTRUP00000022128.3"/>
    <property type="gene ID" value="ENSTRUG00000026665.1"/>
</dbReference>
<proteinExistence type="inferred from homology"/>
<keyword evidence="9 15" id="KW-0812">Transmembrane</keyword>
<feature type="domain" description="Major facilitator superfamily (MFS) profile" evidence="16">
    <location>
        <begin position="18"/>
        <end position="461"/>
    </location>
</feature>
<organism evidence="17 18">
    <name type="scientific">Takifugu rubripes</name>
    <name type="common">Japanese pufferfish</name>
    <name type="synonym">Fugu rubripes</name>
    <dbReference type="NCBI Taxonomy" id="31033"/>
    <lineage>
        <taxon>Eukaryota</taxon>
        <taxon>Metazoa</taxon>
        <taxon>Chordata</taxon>
        <taxon>Craniata</taxon>
        <taxon>Vertebrata</taxon>
        <taxon>Euteleostomi</taxon>
        <taxon>Actinopterygii</taxon>
        <taxon>Neopterygii</taxon>
        <taxon>Teleostei</taxon>
        <taxon>Neoteleostei</taxon>
        <taxon>Acanthomorphata</taxon>
        <taxon>Eupercaria</taxon>
        <taxon>Tetraodontiformes</taxon>
        <taxon>Tetradontoidea</taxon>
        <taxon>Tetraodontidae</taxon>
        <taxon>Takifugu</taxon>
    </lineage>
</organism>
<comment type="subcellular location">
    <subcellularLocation>
        <location evidence="2">Cell membrane</location>
        <location evidence="2">Sarcolemma</location>
    </subcellularLocation>
    <subcellularLocation>
        <location evidence="3">Cell membrane</location>
        <topology evidence="3">Multi-pass membrane protein</topology>
    </subcellularLocation>
</comment>
<feature type="transmembrane region" description="Helical" evidence="15">
    <location>
        <begin position="368"/>
        <end position="386"/>
    </location>
</feature>
<dbReference type="AlphaFoldDB" id="H2TBT6"/>
<comment type="similarity">
    <text evidence="4">Belongs to the major facilitator superfamily. Sugar transporter (TC 2.A.1.1) family. Glucose transporter subfamily.</text>
</comment>
<dbReference type="InterPro" id="IPR020846">
    <property type="entry name" value="MFS_dom"/>
</dbReference>
<dbReference type="PANTHER" id="PTHR23503">
    <property type="entry name" value="SOLUTE CARRIER FAMILY 2"/>
    <property type="match status" value="1"/>
</dbReference>
<dbReference type="PRINTS" id="PR00171">
    <property type="entry name" value="SUGRTRNSPORT"/>
</dbReference>
<keyword evidence="6 14" id="KW-0813">Transport</keyword>
<feature type="transmembrane region" description="Helical" evidence="15">
    <location>
        <begin position="189"/>
        <end position="210"/>
    </location>
</feature>
<dbReference type="GO" id="GO:1990539">
    <property type="term" value="P:fructose import across plasma membrane"/>
    <property type="evidence" value="ECO:0007669"/>
    <property type="project" value="UniProtKB-ARBA"/>
</dbReference>
<evidence type="ECO:0000256" key="15">
    <source>
        <dbReference type="SAM" id="Phobius"/>
    </source>
</evidence>
<feature type="transmembrane region" description="Helical" evidence="15">
    <location>
        <begin position="345"/>
        <end position="362"/>
    </location>
</feature>
<evidence type="ECO:0000256" key="9">
    <source>
        <dbReference type="ARBA" id="ARBA00022692"/>
    </source>
</evidence>
<keyword evidence="8" id="KW-0762">Sugar transport</keyword>
<keyword evidence="7" id="KW-1003">Cell membrane</keyword>
<dbReference type="PROSITE" id="PS50850">
    <property type="entry name" value="MFS"/>
    <property type="match status" value="1"/>
</dbReference>
<dbReference type="InParanoid" id="H2TBT6"/>
<dbReference type="NCBIfam" id="TIGR00879">
    <property type="entry name" value="SP"/>
    <property type="match status" value="1"/>
</dbReference>
<dbReference type="GO" id="GO:0005353">
    <property type="term" value="F:fructose transmembrane transporter activity"/>
    <property type="evidence" value="ECO:0007669"/>
    <property type="project" value="UniProtKB-ARBA"/>
</dbReference>
<dbReference type="InterPro" id="IPR003663">
    <property type="entry name" value="Sugar/inositol_transpt"/>
</dbReference>
<dbReference type="InterPro" id="IPR036259">
    <property type="entry name" value="MFS_trans_sf"/>
</dbReference>
<evidence type="ECO:0000256" key="13">
    <source>
        <dbReference type="ARBA" id="ARBA00031099"/>
    </source>
</evidence>
<feature type="transmembrane region" description="Helical" evidence="15">
    <location>
        <begin position="155"/>
        <end position="177"/>
    </location>
</feature>
<dbReference type="InterPro" id="IPR005828">
    <property type="entry name" value="MFS_sugar_transport-like"/>
</dbReference>
<name>H2TBT6_TAKRU</name>
<feature type="transmembrane region" description="Helical" evidence="15">
    <location>
        <begin position="66"/>
        <end position="87"/>
    </location>
</feature>
<sequence>MLQYLTLLLDCPVVIAAIFICGFGGTFQYGFSVSAMTSPSAFIKQLVGEVCQDRYGVHLQEWQVSLIWSFLISIYCIGGLLGSLVAAPLVTRLGRKRCLLLNNFVTIAGAVLMLLSRTARSFEMIMVARLIYGISSGIGLSAHSIYLVECAPKRLRGMVGVTVATFASFGKFFAQLLGISEFFGTPEKWPWLLGFNGLAALLQLVTLPFLPESPRFLLLDRGDQQACETALRKLWGDKDYSTEVEEMLEEKAALEGVRSHSVLELIRNQSLRWQLLTILVGFTGLQLCGINAVYFYCFEVFRAAGIQEHQLRYAALGTGLCECLTSLACFMIIENTGKKVLMLRGYVGMSVVLILLTITIYFQEHVSWLPYCSMVLVFIFIFWFASGPAGATAPLPGELFTQQYKSAAYTIGCTISWLGLFALGMVFPIVEKHLHGFCFLIFLFFCVSCGLFFKFNVPEIKNCTALQVAAEFQKMHTKQEEPKHMKTDPLTFFTETPSNYAGVHPVCAADKTICTHKAEVSTCWTNFLQPK</sequence>
<evidence type="ECO:0000256" key="5">
    <source>
        <dbReference type="ARBA" id="ARBA00015973"/>
    </source>
</evidence>
<keyword evidence="18" id="KW-1185">Reference proteome</keyword>
<dbReference type="InterPro" id="IPR005829">
    <property type="entry name" value="Sugar_transporter_CS"/>
</dbReference>
<dbReference type="GeneTree" id="ENSGT00940000166787"/>
<evidence type="ECO:0000256" key="4">
    <source>
        <dbReference type="ARBA" id="ARBA00007004"/>
    </source>
</evidence>
<evidence type="ECO:0000256" key="12">
    <source>
        <dbReference type="ARBA" id="ARBA00029961"/>
    </source>
</evidence>
<gene>
    <name evidence="17" type="primary">slc2a11l</name>
</gene>
<feature type="transmembrane region" description="Helical" evidence="15">
    <location>
        <begin position="407"/>
        <end position="427"/>
    </location>
</feature>
<comment type="catalytic activity">
    <reaction evidence="1">
        <text>D-fructose(out) = D-fructose(in)</text>
        <dbReference type="Rhea" id="RHEA:60372"/>
        <dbReference type="ChEBI" id="CHEBI:37721"/>
    </reaction>
</comment>
<feature type="transmembrane region" description="Helical" evidence="15">
    <location>
        <begin position="433"/>
        <end position="453"/>
    </location>
</feature>
<evidence type="ECO:0000259" key="16">
    <source>
        <dbReference type="PROSITE" id="PS50850"/>
    </source>
</evidence>
<evidence type="ECO:0000256" key="3">
    <source>
        <dbReference type="ARBA" id="ARBA00004651"/>
    </source>
</evidence>
<keyword evidence="10 15" id="KW-1133">Transmembrane helix</keyword>
<dbReference type="InterPro" id="IPR045263">
    <property type="entry name" value="GLUT"/>
</dbReference>
<evidence type="ECO:0000313" key="18">
    <source>
        <dbReference type="Proteomes" id="UP000005226"/>
    </source>
</evidence>
<dbReference type="GO" id="GO:0042383">
    <property type="term" value="C:sarcolemma"/>
    <property type="evidence" value="ECO:0007669"/>
    <property type="project" value="UniProtKB-SubCell"/>
</dbReference>
<feature type="transmembrane region" description="Helical" evidence="15">
    <location>
        <begin position="311"/>
        <end position="333"/>
    </location>
</feature>
<evidence type="ECO:0000256" key="1">
    <source>
        <dbReference type="ARBA" id="ARBA00000590"/>
    </source>
</evidence>
<feature type="transmembrane region" description="Helical" evidence="15">
    <location>
        <begin position="275"/>
        <end position="296"/>
    </location>
</feature>